<dbReference type="KEGG" id="pvw:HU752_021950"/>
<dbReference type="AlphaFoldDB" id="A0A9E6TR32"/>
<reference evidence="2 3" key="1">
    <citation type="journal article" date="2020" name="Microorganisms">
        <title>Reliable Identification of Environmental Pseudomonas Isolates Using the rpoD Gene.</title>
        <authorList>
            <consortium name="The Broad Institute Genome Sequencing Platform"/>
            <person name="Girard L."/>
            <person name="Lood C."/>
            <person name="Rokni-Zadeh H."/>
            <person name="van Noort V."/>
            <person name="Lavigne R."/>
            <person name="De Mot R."/>
        </authorList>
    </citation>
    <scope>NUCLEOTIDE SEQUENCE [LARGE SCALE GENOMIC DNA]</scope>
    <source>
        <strain evidence="2 3">RW8P3</strain>
    </source>
</reference>
<keyword evidence="3" id="KW-1185">Reference proteome</keyword>
<dbReference type="InterPro" id="IPR038390">
    <property type="entry name" value="Metal_Tscrpt_repr_sf"/>
</dbReference>
<dbReference type="PANTHER" id="PTHR33677">
    <property type="entry name" value="TRANSCRIPTIONAL REPRESSOR FRMR-RELATED"/>
    <property type="match status" value="1"/>
</dbReference>
<evidence type="ECO:0000313" key="3">
    <source>
        <dbReference type="Proteomes" id="UP000634530"/>
    </source>
</evidence>
<dbReference type="Gene3D" id="1.20.58.1000">
    <property type="entry name" value="Metal-sensitive repressor, helix protomer"/>
    <property type="match status" value="1"/>
</dbReference>
<dbReference type="CDD" id="cd10154">
    <property type="entry name" value="NreA-like_DUF156"/>
    <property type="match status" value="1"/>
</dbReference>
<dbReference type="InterPro" id="IPR003735">
    <property type="entry name" value="Metal_Tscrpt_repr"/>
</dbReference>
<dbReference type="GO" id="GO:0003677">
    <property type="term" value="F:DNA binding"/>
    <property type="evidence" value="ECO:0007669"/>
    <property type="project" value="InterPro"/>
</dbReference>
<gene>
    <name evidence="2" type="ORF">HU752_021950</name>
</gene>
<dbReference type="PANTHER" id="PTHR33677:SF3">
    <property type="entry name" value="COPPER-SENSING TRANSCRIPTIONAL REPRESSOR RICR"/>
    <property type="match status" value="1"/>
</dbReference>
<proteinExistence type="inferred from homology"/>
<organism evidence="2 3">
    <name type="scientific">Pseudomonas vanderleydeniana</name>
    <dbReference type="NCBI Taxonomy" id="2745495"/>
    <lineage>
        <taxon>Bacteria</taxon>
        <taxon>Pseudomonadati</taxon>
        <taxon>Pseudomonadota</taxon>
        <taxon>Gammaproteobacteria</taxon>
        <taxon>Pseudomonadales</taxon>
        <taxon>Pseudomonadaceae</taxon>
        <taxon>Pseudomonas</taxon>
    </lineage>
</organism>
<dbReference type="GO" id="GO:0045892">
    <property type="term" value="P:negative regulation of DNA-templated transcription"/>
    <property type="evidence" value="ECO:0007669"/>
    <property type="project" value="UniProtKB-ARBA"/>
</dbReference>
<evidence type="ECO:0000256" key="1">
    <source>
        <dbReference type="ARBA" id="ARBA00005260"/>
    </source>
</evidence>
<name>A0A9E6TR32_9PSED</name>
<evidence type="ECO:0000313" key="2">
    <source>
        <dbReference type="EMBL" id="QXI26580.1"/>
    </source>
</evidence>
<protein>
    <submittedName>
        <fullName evidence="2">Metal-sensing transcriptional repressor</fullName>
    </submittedName>
</protein>
<dbReference type="RefSeq" id="WP_186675382.1">
    <property type="nucleotide sequence ID" value="NZ_CP077093.1"/>
</dbReference>
<dbReference type="Proteomes" id="UP000634530">
    <property type="component" value="Chromosome"/>
</dbReference>
<dbReference type="EMBL" id="CP077093">
    <property type="protein sequence ID" value="QXI26580.1"/>
    <property type="molecule type" value="Genomic_DNA"/>
</dbReference>
<reference evidence="2 3" key="2">
    <citation type="journal article" date="2021" name="Microorganisms">
        <title>The Ever-Expanding Pseudomonas Genus: Description of 43 New Species and Partition of the Pseudomonas putida Group.</title>
        <authorList>
            <person name="Girard L."/>
            <person name="Lood C."/>
            <person name="Hofte M."/>
            <person name="Vandamme P."/>
            <person name="Rokni-Zadeh H."/>
            <person name="van Noort V."/>
            <person name="Lavigne R."/>
            <person name="De Mot R."/>
        </authorList>
    </citation>
    <scope>NUCLEOTIDE SEQUENCE [LARGE SCALE GENOMIC DNA]</scope>
    <source>
        <strain evidence="2 3">RW8P3</strain>
    </source>
</reference>
<accession>A0A9E6TR32</accession>
<sequence length="97" mass="10795">MSPPTSAHEHAHQSHDAIVKRLKRAEGHLRSIVAMIESGRACVDIAQQLHAVEKAVCQAKRTLIQDHIDHCLEHTVSALASGEQAPLEEFRQITKYL</sequence>
<dbReference type="GO" id="GO:0046872">
    <property type="term" value="F:metal ion binding"/>
    <property type="evidence" value="ECO:0007669"/>
    <property type="project" value="InterPro"/>
</dbReference>
<dbReference type="Pfam" id="PF02583">
    <property type="entry name" value="Trns_repr_metal"/>
    <property type="match status" value="1"/>
</dbReference>
<comment type="similarity">
    <text evidence="1">Belongs to the FrmR/RcnR family.</text>
</comment>